<dbReference type="Pfam" id="PF06739">
    <property type="entry name" value="SBBP"/>
    <property type="match status" value="1"/>
</dbReference>
<evidence type="ECO:0000256" key="1">
    <source>
        <dbReference type="SAM" id="SignalP"/>
    </source>
</evidence>
<evidence type="ECO:0000313" key="3">
    <source>
        <dbReference type="Proteomes" id="UP000601099"/>
    </source>
</evidence>
<comment type="caution">
    <text evidence="2">The sequence shown here is derived from an EMBL/GenBank/DDBJ whole genome shotgun (WGS) entry which is preliminary data.</text>
</comment>
<proteinExistence type="predicted"/>
<reference evidence="2 3" key="1">
    <citation type="submission" date="2020-11" db="EMBL/GenBank/DDBJ databases">
        <title>Hymenobacter sp.</title>
        <authorList>
            <person name="Kim M.K."/>
        </authorList>
    </citation>
    <scope>NUCLEOTIDE SEQUENCE [LARGE SCALE GENOMIC DNA]</scope>
    <source>
        <strain evidence="2 3">BT594</strain>
    </source>
</reference>
<feature type="chain" id="PRO_5046345179" evidence="1">
    <location>
        <begin position="27"/>
        <end position="574"/>
    </location>
</feature>
<dbReference type="RefSeq" id="WP_196954699.1">
    <property type="nucleotide sequence ID" value="NZ_JADWYK010000004.1"/>
</dbReference>
<dbReference type="Proteomes" id="UP000601099">
    <property type="component" value="Unassembled WGS sequence"/>
</dbReference>
<dbReference type="InterPro" id="IPR026444">
    <property type="entry name" value="Secre_tail"/>
</dbReference>
<dbReference type="Gene3D" id="2.80.10.50">
    <property type="match status" value="2"/>
</dbReference>
<name>A0ABS0L2M4_9BACT</name>
<dbReference type="InterPro" id="IPR010620">
    <property type="entry name" value="SBBP_repeat"/>
</dbReference>
<accession>A0ABS0L2M4</accession>
<keyword evidence="3" id="KW-1185">Reference proteome</keyword>
<gene>
    <name evidence="2" type="ORF">I5L79_08980</name>
</gene>
<dbReference type="PANTHER" id="PTHR35580">
    <property type="entry name" value="CELL SURFACE GLYCOPROTEIN (S-LAYER PROTEIN)-LIKE PROTEIN"/>
    <property type="match status" value="1"/>
</dbReference>
<feature type="signal peptide" evidence="1">
    <location>
        <begin position="1"/>
        <end position="26"/>
    </location>
</feature>
<dbReference type="EMBL" id="JADWYK010000004">
    <property type="protein sequence ID" value="MBG8553679.1"/>
    <property type="molecule type" value="Genomic_DNA"/>
</dbReference>
<protein>
    <submittedName>
        <fullName evidence="2">T9SS type A sorting domain-containing protein</fullName>
    </submittedName>
</protein>
<dbReference type="PANTHER" id="PTHR35580:SF1">
    <property type="entry name" value="PHYTASE-LIKE DOMAIN-CONTAINING PROTEIN"/>
    <property type="match status" value="1"/>
</dbReference>
<evidence type="ECO:0000313" key="2">
    <source>
        <dbReference type="EMBL" id="MBG8553679.1"/>
    </source>
</evidence>
<dbReference type="InterPro" id="IPR052918">
    <property type="entry name" value="Motility_Chemotaxis_Reg"/>
</dbReference>
<organism evidence="2 3">
    <name type="scientific">Hymenobacter guriensis</name>
    <dbReference type="NCBI Taxonomy" id="2793065"/>
    <lineage>
        <taxon>Bacteria</taxon>
        <taxon>Pseudomonadati</taxon>
        <taxon>Bacteroidota</taxon>
        <taxon>Cytophagia</taxon>
        <taxon>Cytophagales</taxon>
        <taxon>Hymenobacteraceae</taxon>
        <taxon>Hymenobacter</taxon>
    </lineage>
</organism>
<keyword evidence="1" id="KW-0732">Signal</keyword>
<sequence length="574" mass="59966">MPRPATPRLRTTLGLLTGLLAGHGAAAQTAPAWTSAYATGVPMGATDTRIMDADGNVYEVGLFGSQVSLGYSSTGSSTTLSTKGGWDGYLAKYTPTGTLAWVHQFGSAGTDRANGVAVDAAGNVYVTGSFQHAIELDKGQTLDAGSYPGEKTFVARYDAQGTLSWARQSDTPPSYPINCPPGSMGESVSLDAEGNVVVTGGYISPDGISFGGQQLAPISNLTTPYVTFSVRLSAATGAVQTLRNVFYSDRATGAGVIYFPQLLNAPNGGQYIVTNYLMAPSFETGKSLPAPKSVQVLVARYNAAGQLEWARTFGGADYSFLGQAATDAAGNLYINGTFRESLHFASTNVTGGGDNDGFLVKYSPQGTEQWVQTVVSPEDDMLYGLYVDAGGNSYVTGAFSSQARVGSATLTSAGNKDVLVAAYSPQGQLRWVQQAGGPGQDWGMRVSASAQGRLRVFGQACYYLSFGPDFDPIQGDYVGFMAEIGITALAALPTQPARPLPQGMYPNPATDQVRLPGLPTGTRVQLLDALGRIAHETTVSAAAQVSVLGLAPGLYTLRATDKQGLQYAARLAVE</sequence>
<dbReference type="NCBIfam" id="TIGR04183">
    <property type="entry name" value="Por_Secre_tail"/>
    <property type="match status" value="1"/>
</dbReference>
<dbReference type="SUPFAM" id="SSF101898">
    <property type="entry name" value="NHL repeat"/>
    <property type="match status" value="1"/>
</dbReference>